<keyword evidence="3 9" id="KW-0479">Metal-binding</keyword>
<comment type="function">
    <text evidence="9">Condenses 4-methyl-5-(beta-hydroxyethyl)thiazole monophosphate (THZ-P) and 2-methyl-4-amino-5-hydroxymethyl pyrimidine pyrophosphate (HMP-PP) to form thiamine monophosphate (TMP).</text>
</comment>
<evidence type="ECO:0000256" key="8">
    <source>
        <dbReference type="ARBA" id="ARBA00047883"/>
    </source>
</evidence>
<dbReference type="NCBIfam" id="TIGR00693">
    <property type="entry name" value="thiE"/>
    <property type="match status" value="1"/>
</dbReference>
<feature type="binding site" evidence="9">
    <location>
        <begin position="192"/>
        <end position="193"/>
    </location>
    <ligand>
        <name>2-[(2R,5Z)-2-carboxy-4-methylthiazol-5(2H)-ylidene]ethyl phosphate</name>
        <dbReference type="ChEBI" id="CHEBI:62899"/>
    </ligand>
</feature>
<dbReference type="Gene3D" id="3.20.20.70">
    <property type="entry name" value="Aldolase class I"/>
    <property type="match status" value="1"/>
</dbReference>
<sequence>MTFNPLILRRYFVLGTQNVENESQFFDILTTALKYGITAFQYREKGDGALKGAEKYRVAERVRDLTRQYHVPLIIDDDIPLAHQIHADGVHFGQKDGNIIENVRACNGMFVGVSVTTQADFHRVQGVSGIDYIGVGPIFATKTKADANPPIGLEGLRHIKSISDWPIVAIGGISNQNIDDIYATGINGVAVISMISAADNVADAVIKWQQNS</sequence>
<feature type="domain" description="Thiamine phosphate synthase/TenI" evidence="12">
    <location>
        <begin position="11"/>
        <end position="195"/>
    </location>
</feature>
<keyword evidence="4 9" id="KW-0460">Magnesium</keyword>
<dbReference type="STRING" id="33968.BMS77_02960"/>
<keyword evidence="2 9" id="KW-0808">Transferase</keyword>
<dbReference type="eggNOG" id="COG0352">
    <property type="taxonomic scope" value="Bacteria"/>
</dbReference>
<dbReference type="FunFam" id="3.20.20.70:FF:000096">
    <property type="entry name" value="Thiamine-phosphate synthase"/>
    <property type="match status" value="1"/>
</dbReference>
<dbReference type="Proteomes" id="UP000192288">
    <property type="component" value="Unassembled WGS sequence"/>
</dbReference>
<protein>
    <recommendedName>
        <fullName evidence="9">Thiamine-phosphate synthase</fullName>
        <shortName evidence="9">TP synthase</shortName>
        <shortName evidence="9">TPS</shortName>
        <ecNumber evidence="9">2.5.1.3</ecNumber>
    </recommendedName>
    <alternativeName>
        <fullName evidence="9">Thiamine-phosphate pyrophosphorylase</fullName>
        <shortName evidence="9">TMP pyrophosphorylase</shortName>
        <shortName evidence="9">TMP-PPase</shortName>
    </alternativeName>
</protein>
<dbReference type="InterPro" id="IPR034291">
    <property type="entry name" value="TMP_synthase"/>
</dbReference>
<evidence type="ECO:0000256" key="11">
    <source>
        <dbReference type="RuleBase" id="RU004253"/>
    </source>
</evidence>
<feature type="binding site" evidence="9">
    <location>
        <position position="76"/>
    </location>
    <ligand>
        <name>4-amino-2-methyl-5-(diphosphooxymethyl)pyrimidine</name>
        <dbReference type="ChEBI" id="CHEBI:57841"/>
    </ligand>
</feature>
<gene>
    <name evidence="9" type="primary">thiE</name>
    <name evidence="13" type="ORF">BMR96_00365</name>
</gene>
<accession>A0A1X0VGC8</accession>
<dbReference type="InterPro" id="IPR022998">
    <property type="entry name" value="ThiamineP_synth_TenI"/>
</dbReference>
<dbReference type="GO" id="GO:0009229">
    <property type="term" value="P:thiamine diphosphate biosynthetic process"/>
    <property type="evidence" value="ECO:0007669"/>
    <property type="project" value="UniProtKB-UniRule"/>
</dbReference>
<keyword evidence="5 9" id="KW-0784">Thiamine biosynthesis</keyword>
<dbReference type="CDD" id="cd00564">
    <property type="entry name" value="TMP_TenI"/>
    <property type="match status" value="1"/>
</dbReference>
<proteinExistence type="inferred from homology"/>
<evidence type="ECO:0000313" key="14">
    <source>
        <dbReference type="Proteomes" id="UP000192288"/>
    </source>
</evidence>
<dbReference type="SUPFAM" id="SSF51391">
    <property type="entry name" value="Thiamin phosphate synthase"/>
    <property type="match status" value="1"/>
</dbReference>
<feature type="binding site" evidence="9">
    <location>
        <position position="77"/>
    </location>
    <ligand>
        <name>Mg(2+)</name>
        <dbReference type="ChEBI" id="CHEBI:18420"/>
    </ligand>
</feature>
<comment type="catalytic activity">
    <reaction evidence="7 9 10">
        <text>2-(2-carboxy-4-methylthiazol-5-yl)ethyl phosphate + 4-amino-2-methyl-5-(diphosphooxymethyl)pyrimidine + 2 H(+) = thiamine phosphate + CO2 + diphosphate</text>
        <dbReference type="Rhea" id="RHEA:47848"/>
        <dbReference type="ChEBI" id="CHEBI:15378"/>
        <dbReference type="ChEBI" id="CHEBI:16526"/>
        <dbReference type="ChEBI" id="CHEBI:33019"/>
        <dbReference type="ChEBI" id="CHEBI:37575"/>
        <dbReference type="ChEBI" id="CHEBI:57841"/>
        <dbReference type="ChEBI" id="CHEBI:62890"/>
        <dbReference type="EC" id="2.5.1.3"/>
    </reaction>
</comment>
<dbReference type="GO" id="GO:0005737">
    <property type="term" value="C:cytoplasm"/>
    <property type="evidence" value="ECO:0007669"/>
    <property type="project" value="TreeGrafter"/>
</dbReference>
<dbReference type="EMBL" id="MPLS01000001">
    <property type="protein sequence ID" value="ORI98741.1"/>
    <property type="molecule type" value="Genomic_DNA"/>
</dbReference>
<evidence type="ECO:0000259" key="12">
    <source>
        <dbReference type="Pfam" id="PF02581"/>
    </source>
</evidence>
<evidence type="ECO:0000256" key="10">
    <source>
        <dbReference type="RuleBase" id="RU003826"/>
    </source>
</evidence>
<evidence type="ECO:0000256" key="2">
    <source>
        <dbReference type="ARBA" id="ARBA00022679"/>
    </source>
</evidence>
<feature type="binding site" evidence="9">
    <location>
        <position position="144"/>
    </location>
    <ligand>
        <name>4-amino-2-methyl-5-(diphosphooxymethyl)pyrimidine</name>
        <dbReference type="ChEBI" id="CHEBI:57841"/>
    </ligand>
</feature>
<dbReference type="GO" id="GO:0004789">
    <property type="term" value="F:thiamine-phosphate diphosphorylase activity"/>
    <property type="evidence" value="ECO:0007669"/>
    <property type="project" value="UniProtKB-UniRule"/>
</dbReference>
<evidence type="ECO:0000256" key="5">
    <source>
        <dbReference type="ARBA" id="ARBA00022977"/>
    </source>
</evidence>
<dbReference type="UniPathway" id="UPA00060">
    <property type="reaction ID" value="UER00141"/>
</dbReference>
<name>A0A1X0VGC8_LEUPS</name>
<evidence type="ECO:0000256" key="3">
    <source>
        <dbReference type="ARBA" id="ARBA00022723"/>
    </source>
</evidence>
<dbReference type="PANTHER" id="PTHR20857">
    <property type="entry name" value="THIAMINE-PHOSPHATE PYROPHOSPHORYLASE"/>
    <property type="match status" value="1"/>
</dbReference>
<evidence type="ECO:0000256" key="9">
    <source>
        <dbReference type="HAMAP-Rule" id="MF_00097"/>
    </source>
</evidence>
<comment type="cofactor">
    <cofactor evidence="9">
        <name>Mg(2+)</name>
        <dbReference type="ChEBI" id="CHEBI:18420"/>
    </cofactor>
    <text evidence="9">Binds 1 Mg(2+) ion per subunit.</text>
</comment>
<dbReference type="InterPro" id="IPR036206">
    <property type="entry name" value="ThiamineP_synth_sf"/>
</dbReference>
<dbReference type="HAMAP" id="MF_00097">
    <property type="entry name" value="TMP_synthase"/>
    <property type="match status" value="1"/>
</dbReference>
<dbReference type="PANTHER" id="PTHR20857:SF15">
    <property type="entry name" value="THIAMINE-PHOSPHATE SYNTHASE"/>
    <property type="match status" value="1"/>
</dbReference>
<feature type="binding site" evidence="9">
    <location>
        <position position="96"/>
    </location>
    <ligand>
        <name>Mg(2+)</name>
        <dbReference type="ChEBI" id="CHEBI:18420"/>
    </ligand>
</feature>
<dbReference type="AlphaFoldDB" id="A0A1X0VGC8"/>
<organism evidence="13 14">
    <name type="scientific">Leuconostoc pseudomesenteroides</name>
    <dbReference type="NCBI Taxonomy" id="33968"/>
    <lineage>
        <taxon>Bacteria</taxon>
        <taxon>Bacillati</taxon>
        <taxon>Bacillota</taxon>
        <taxon>Bacilli</taxon>
        <taxon>Lactobacillales</taxon>
        <taxon>Lactobacillaceae</taxon>
        <taxon>Leuconostoc</taxon>
    </lineage>
</organism>
<evidence type="ECO:0000256" key="6">
    <source>
        <dbReference type="ARBA" id="ARBA00047334"/>
    </source>
</evidence>
<evidence type="ECO:0000256" key="1">
    <source>
        <dbReference type="ARBA" id="ARBA00005165"/>
    </source>
</evidence>
<dbReference type="Pfam" id="PF02581">
    <property type="entry name" value="TMP-TENI"/>
    <property type="match status" value="1"/>
</dbReference>
<reference evidence="13 14" key="1">
    <citation type="journal article" date="2017" name="Front. Microbiol.">
        <title>Genomic Characterization of Dairy Associated Leuconostoc Species and Diversity of Leuconostocs in Undefined Mixed Mesophilic Starter Cultures.</title>
        <authorList>
            <person name="Frantzen C.A."/>
            <person name="Kot W."/>
            <person name="Pedersen T.B."/>
            <person name="Ardo Y.M."/>
            <person name="Broadbent J.R."/>
            <person name="Neve H."/>
            <person name="Hansen L.H."/>
            <person name="Dal Bello F."/>
            <person name="Ostlie H.M."/>
            <person name="Kleppen H.P."/>
            <person name="Vogensen F.K."/>
            <person name="Holo H."/>
        </authorList>
    </citation>
    <scope>NUCLEOTIDE SEQUENCE [LARGE SCALE GENOMIC DNA]</scope>
    <source>
        <strain evidence="13 14">LMGCF08</strain>
    </source>
</reference>
<feature type="binding site" evidence="9">
    <location>
        <begin position="141"/>
        <end position="143"/>
    </location>
    <ligand>
        <name>2-[(2R,5Z)-2-carboxy-4-methylthiazol-5(2H)-ylidene]ethyl phosphate</name>
        <dbReference type="ChEBI" id="CHEBI:62899"/>
    </ligand>
</feature>
<dbReference type="GO" id="GO:0000287">
    <property type="term" value="F:magnesium ion binding"/>
    <property type="evidence" value="ECO:0007669"/>
    <property type="project" value="UniProtKB-UniRule"/>
</dbReference>
<dbReference type="GO" id="GO:0009228">
    <property type="term" value="P:thiamine biosynthetic process"/>
    <property type="evidence" value="ECO:0007669"/>
    <property type="project" value="UniProtKB-KW"/>
</dbReference>
<dbReference type="EC" id="2.5.1.3" evidence="9"/>
<comment type="caution">
    <text evidence="13">The sequence shown here is derived from an EMBL/GenBank/DDBJ whole genome shotgun (WGS) entry which is preliminary data.</text>
</comment>
<comment type="catalytic activity">
    <reaction evidence="6 9 10">
        <text>4-methyl-5-(2-phosphooxyethyl)-thiazole + 4-amino-2-methyl-5-(diphosphooxymethyl)pyrimidine + H(+) = thiamine phosphate + diphosphate</text>
        <dbReference type="Rhea" id="RHEA:22328"/>
        <dbReference type="ChEBI" id="CHEBI:15378"/>
        <dbReference type="ChEBI" id="CHEBI:33019"/>
        <dbReference type="ChEBI" id="CHEBI:37575"/>
        <dbReference type="ChEBI" id="CHEBI:57841"/>
        <dbReference type="ChEBI" id="CHEBI:58296"/>
        <dbReference type="EC" id="2.5.1.3"/>
    </reaction>
</comment>
<feature type="binding site" evidence="9">
    <location>
        <position position="114"/>
    </location>
    <ligand>
        <name>4-amino-2-methyl-5-(diphosphooxymethyl)pyrimidine</name>
        <dbReference type="ChEBI" id="CHEBI:57841"/>
    </ligand>
</feature>
<feature type="binding site" evidence="9">
    <location>
        <position position="172"/>
    </location>
    <ligand>
        <name>2-[(2R,5Z)-2-carboxy-4-methylthiazol-5(2H)-ylidene]ethyl phosphate</name>
        <dbReference type="ChEBI" id="CHEBI:62899"/>
    </ligand>
</feature>
<evidence type="ECO:0000256" key="4">
    <source>
        <dbReference type="ARBA" id="ARBA00022842"/>
    </source>
</evidence>
<evidence type="ECO:0000256" key="7">
    <source>
        <dbReference type="ARBA" id="ARBA00047851"/>
    </source>
</evidence>
<dbReference type="RefSeq" id="WP_004910110.1">
    <property type="nucleotide sequence ID" value="NZ_MPLS01000001.1"/>
</dbReference>
<evidence type="ECO:0000313" key="13">
    <source>
        <dbReference type="EMBL" id="ORI98741.1"/>
    </source>
</evidence>
<comment type="catalytic activity">
    <reaction evidence="8 9 10">
        <text>2-[(2R,5Z)-2-carboxy-4-methylthiazol-5(2H)-ylidene]ethyl phosphate + 4-amino-2-methyl-5-(diphosphooxymethyl)pyrimidine + 2 H(+) = thiamine phosphate + CO2 + diphosphate</text>
        <dbReference type="Rhea" id="RHEA:47844"/>
        <dbReference type="ChEBI" id="CHEBI:15378"/>
        <dbReference type="ChEBI" id="CHEBI:16526"/>
        <dbReference type="ChEBI" id="CHEBI:33019"/>
        <dbReference type="ChEBI" id="CHEBI:37575"/>
        <dbReference type="ChEBI" id="CHEBI:57841"/>
        <dbReference type="ChEBI" id="CHEBI:62899"/>
        <dbReference type="EC" id="2.5.1.3"/>
    </reaction>
</comment>
<comment type="pathway">
    <text evidence="1 9 11">Cofactor biosynthesis; thiamine diphosphate biosynthesis; thiamine phosphate from 4-amino-2-methyl-5-diphosphomethylpyrimidine and 4-methyl-5-(2-phosphoethyl)-thiazole: step 1/1.</text>
</comment>
<dbReference type="InterPro" id="IPR013785">
    <property type="entry name" value="Aldolase_TIM"/>
</dbReference>
<feature type="binding site" evidence="9">
    <location>
        <begin position="41"/>
        <end position="45"/>
    </location>
    <ligand>
        <name>4-amino-2-methyl-5-(diphosphooxymethyl)pyrimidine</name>
        <dbReference type="ChEBI" id="CHEBI:57841"/>
    </ligand>
</feature>
<comment type="similarity">
    <text evidence="9 10">Belongs to the thiamine-phosphate synthase family.</text>
</comment>